<dbReference type="Pfam" id="PF13482">
    <property type="entry name" value="RNase_H_2"/>
    <property type="match status" value="1"/>
</dbReference>
<reference evidence="2 3" key="1">
    <citation type="submission" date="2022-06" db="EMBL/GenBank/DDBJ databases">
        <title>Haloarcula sp. a new haloarchaeum isolate from saline soil.</title>
        <authorList>
            <person name="Strakova D."/>
            <person name="Galisteo C."/>
            <person name="Sanchez-Porro C."/>
            <person name="Ventosa A."/>
        </authorList>
    </citation>
    <scope>NUCLEOTIDE SEQUENCE [LARGE SCALE GENOMIC DNA]</scope>
    <source>
        <strain evidence="2 3">S1CR25-12</strain>
    </source>
</reference>
<sequence length="220" mass="24027">MEYTREDSGAQRIATLDIETTGFDAASEETVAVGVGLHERGAAGYEAALDCFYRETADDEAEMIRGAADRLAEYEADLLVTYNGADFDLPFLRDRLAELGAGRTEFSFAADHLDLLTDRKALPGKWPKLEECVEAYGSTPARTVWNGTDVDGGVFGEELAPAYLDALAAEDDDRTAALRPVIEHYLESDLENNWLVYYGDVGVAFDPGYAGTVREFSTSP</sequence>
<evidence type="ECO:0000259" key="1">
    <source>
        <dbReference type="Pfam" id="PF13482"/>
    </source>
</evidence>
<dbReference type="Proteomes" id="UP001259659">
    <property type="component" value="Unassembled WGS sequence"/>
</dbReference>
<dbReference type="Gene3D" id="3.30.420.10">
    <property type="entry name" value="Ribonuclease H-like superfamily/Ribonuclease H"/>
    <property type="match status" value="1"/>
</dbReference>
<dbReference type="InterPro" id="IPR012337">
    <property type="entry name" value="RNaseH-like_sf"/>
</dbReference>
<comment type="caution">
    <text evidence="2">The sequence shown here is derived from an EMBL/GenBank/DDBJ whole genome shotgun (WGS) entry which is preliminary data.</text>
</comment>
<proteinExistence type="predicted"/>
<gene>
    <name evidence="2" type="ORF">NDI56_12965</name>
</gene>
<evidence type="ECO:0000313" key="3">
    <source>
        <dbReference type="Proteomes" id="UP001259659"/>
    </source>
</evidence>
<dbReference type="RefSeq" id="WP_310919976.1">
    <property type="nucleotide sequence ID" value="NZ_JAMQON010000003.1"/>
</dbReference>
<dbReference type="EMBL" id="JAMQON010000003">
    <property type="protein sequence ID" value="MDS0260308.1"/>
    <property type="molecule type" value="Genomic_DNA"/>
</dbReference>
<name>A0ABU2FDG5_9EURY</name>
<evidence type="ECO:0000313" key="2">
    <source>
        <dbReference type="EMBL" id="MDS0260308.1"/>
    </source>
</evidence>
<feature type="domain" description="YprB ribonuclease H-like" evidence="1">
    <location>
        <begin position="16"/>
        <end position="120"/>
    </location>
</feature>
<protein>
    <submittedName>
        <fullName evidence="2">Ribonuclease H-like domain-containing protein</fullName>
    </submittedName>
</protein>
<keyword evidence="3" id="KW-1185">Reference proteome</keyword>
<dbReference type="InterPro" id="IPR038720">
    <property type="entry name" value="YprB_RNase_H-like_dom"/>
</dbReference>
<accession>A0ABU2FDG5</accession>
<dbReference type="SUPFAM" id="SSF53098">
    <property type="entry name" value="Ribonuclease H-like"/>
    <property type="match status" value="1"/>
</dbReference>
<organism evidence="2 3">
    <name type="scientific">Haloarcula saliterrae</name>
    <dbReference type="NCBI Taxonomy" id="2950534"/>
    <lineage>
        <taxon>Archaea</taxon>
        <taxon>Methanobacteriati</taxon>
        <taxon>Methanobacteriota</taxon>
        <taxon>Stenosarchaea group</taxon>
        <taxon>Halobacteria</taxon>
        <taxon>Halobacteriales</taxon>
        <taxon>Haloarculaceae</taxon>
        <taxon>Haloarcula</taxon>
    </lineage>
</organism>
<dbReference type="InterPro" id="IPR036397">
    <property type="entry name" value="RNaseH_sf"/>
</dbReference>